<organism evidence="1 2">
    <name type="scientific">Pseudomonas rubra</name>
    <dbReference type="NCBI Taxonomy" id="2942627"/>
    <lineage>
        <taxon>Bacteria</taxon>
        <taxon>Pseudomonadati</taxon>
        <taxon>Pseudomonadota</taxon>
        <taxon>Gammaproteobacteria</taxon>
        <taxon>Pseudomonadales</taxon>
        <taxon>Pseudomonadaceae</taxon>
        <taxon>Pseudomonas</taxon>
    </lineage>
</organism>
<sequence length="458" mass="51977">MLASEKLIDSMHGGQLELHCVDVCISQKREGGVKLNGYGLFKVNQVGTIYLEFICLEADNVNTQVTTGFHTVFPDDSFDHSQKLYLEALSLHGDKVFAQGFSIRISVFNRQAPYRMHIHFNEIYFVDNDSHTQRSNNYMYFEMQGKARTPANKMNTESNSYGSESSSWNETEIQIDGVKVNIINKKDRVEVRARGDFDPDDLYQSLLFYIGLSSGILPQPYCLIKYKGGDGAMYFKSIRKDLHGKTIPAPITEAAYGEGVPSSHFAILTSMLVVKRDNPLRFNSAYSQWQRIWHAFQSENNIAILTLSVAVEGLLNDVFIPALKHNSVDQELVAAKAALIEQLLRLDGRDDHRNTLISSVERWGNIHAAKALSMLVDMGLVMKEEKRAWSDLRNSAAHPTYKENSEAGERRVRERISTSLTLFYRLLLNIFSYTGPMYEFQVNAKPKFAVRAYVQVLN</sequence>
<comment type="caution">
    <text evidence="1">The sequence shown here is derived from an EMBL/GenBank/DDBJ whole genome shotgun (WGS) entry which is preliminary data.</text>
</comment>
<evidence type="ECO:0008006" key="3">
    <source>
        <dbReference type="Google" id="ProtNLM"/>
    </source>
</evidence>
<name>A0ABT5P7Q0_9PSED</name>
<gene>
    <name evidence="1" type="ORF">M5G17_11600</name>
</gene>
<dbReference type="EMBL" id="JAMDGZ010000022">
    <property type="protein sequence ID" value="MDD1014319.1"/>
    <property type="molecule type" value="Genomic_DNA"/>
</dbReference>
<proteinExistence type="predicted"/>
<dbReference type="RefSeq" id="WP_273893059.1">
    <property type="nucleotide sequence ID" value="NZ_JAMDGP010000029.1"/>
</dbReference>
<keyword evidence="2" id="KW-1185">Reference proteome</keyword>
<reference evidence="1 2" key="1">
    <citation type="submission" date="2022-05" db="EMBL/GenBank/DDBJ databases">
        <title>Novel Pseudomonas spp. Isolated from a Rainbow Trout Aquaculture Facility.</title>
        <authorList>
            <person name="Testerman T."/>
            <person name="Graf J."/>
        </authorList>
    </citation>
    <scope>NUCLEOTIDE SEQUENCE [LARGE SCALE GENOMIC DNA]</scope>
    <source>
        <strain evidence="1 2">ID1025</strain>
    </source>
</reference>
<accession>A0ABT5P7Q0</accession>
<evidence type="ECO:0000313" key="1">
    <source>
        <dbReference type="EMBL" id="MDD1014319.1"/>
    </source>
</evidence>
<evidence type="ECO:0000313" key="2">
    <source>
        <dbReference type="Proteomes" id="UP001148184"/>
    </source>
</evidence>
<protein>
    <recommendedName>
        <fullName evidence="3">ApeA N-terminal domain-containing protein</fullName>
    </recommendedName>
</protein>
<dbReference type="Proteomes" id="UP001148184">
    <property type="component" value="Unassembled WGS sequence"/>
</dbReference>